<gene>
    <name evidence="2" type="ORF">IWX46DRAFT_585663</name>
</gene>
<feature type="compositionally biased region" description="Basic and acidic residues" evidence="1">
    <location>
        <begin position="182"/>
        <end position="191"/>
    </location>
</feature>
<feature type="compositionally biased region" description="Low complexity" evidence="1">
    <location>
        <begin position="446"/>
        <end position="455"/>
    </location>
</feature>
<comment type="caution">
    <text evidence="2">The sequence shown here is derived from an EMBL/GenBank/DDBJ whole genome shotgun (WGS) entry which is preliminary data.</text>
</comment>
<organism evidence="2 3">
    <name type="scientific">Phyllosticta citricarpa</name>
    <dbReference type="NCBI Taxonomy" id="55181"/>
    <lineage>
        <taxon>Eukaryota</taxon>
        <taxon>Fungi</taxon>
        <taxon>Dikarya</taxon>
        <taxon>Ascomycota</taxon>
        <taxon>Pezizomycotina</taxon>
        <taxon>Dothideomycetes</taxon>
        <taxon>Dothideomycetes incertae sedis</taxon>
        <taxon>Botryosphaeriales</taxon>
        <taxon>Phyllostictaceae</taxon>
        <taxon>Phyllosticta</taxon>
    </lineage>
</organism>
<evidence type="ECO:0000313" key="3">
    <source>
        <dbReference type="Proteomes" id="UP001365128"/>
    </source>
</evidence>
<feature type="region of interest" description="Disordered" evidence="1">
    <location>
        <begin position="182"/>
        <end position="209"/>
    </location>
</feature>
<feature type="compositionally biased region" description="Polar residues" evidence="1">
    <location>
        <begin position="406"/>
        <end position="418"/>
    </location>
</feature>
<reference evidence="2 3" key="1">
    <citation type="submission" date="2024-04" db="EMBL/GenBank/DDBJ databases">
        <title>Phyllosticta paracitricarpa is synonymous to the EU quarantine fungus P. citricarpa based on phylogenomic analyses.</title>
        <authorList>
            <consortium name="Lawrence Berkeley National Laboratory"/>
            <person name="Van Ingen-Buijs V.A."/>
            <person name="Van Westerhoven A.C."/>
            <person name="Haridas S."/>
            <person name="Skiadas P."/>
            <person name="Martin F."/>
            <person name="Groenewald J.Z."/>
            <person name="Crous P.W."/>
            <person name="Seidl M.F."/>
        </authorList>
    </citation>
    <scope>NUCLEOTIDE SEQUENCE [LARGE SCALE GENOMIC DNA]</scope>
    <source>
        <strain evidence="2 3">CBS 122670</strain>
    </source>
</reference>
<evidence type="ECO:0000313" key="2">
    <source>
        <dbReference type="EMBL" id="KAK7529689.1"/>
    </source>
</evidence>
<name>A0ABR1L3A7_9PEZI</name>
<proteinExistence type="predicted"/>
<dbReference type="EMBL" id="JBBPDW010000069">
    <property type="protein sequence ID" value="KAK7529689.1"/>
    <property type="molecule type" value="Genomic_DNA"/>
</dbReference>
<dbReference type="Proteomes" id="UP001365128">
    <property type="component" value="Unassembled WGS sequence"/>
</dbReference>
<feature type="region of interest" description="Disordered" evidence="1">
    <location>
        <begin position="406"/>
        <end position="469"/>
    </location>
</feature>
<feature type="compositionally biased region" description="Basic residues" evidence="1">
    <location>
        <begin position="256"/>
        <end position="269"/>
    </location>
</feature>
<protein>
    <submittedName>
        <fullName evidence="2">Uncharacterized protein</fullName>
    </submittedName>
</protein>
<accession>A0ABR1L3A7</accession>
<feature type="region of interest" description="Disordered" evidence="1">
    <location>
        <begin position="242"/>
        <end position="273"/>
    </location>
</feature>
<sequence>MSNMRGGREQDTGTCTRRRAMQEVRWWMCLWFGIEAGVNHSKHDNGWSRRRIWEDDTVESMPLASNKAHAHARQARRMDEHNVLQEHKPAAINPRGQQGKPTDDSTQRAHSPPSCKPQQCKDERGCPWVGTFGPNVPTQIQYRGVQSWHQLEPPYSYANEGRGRPPELKFARIEVVRVETAEAETGRDGGRGRRRLHRQSGGASTGSITVGVGVGMGGGGRIRWLERIGVYANNGQLPLPTRRDSVPAASSCAYSRPHHPGKKKKKKKGSGTTAAEYIHHARRARRTALTEIQRREFSCKRAYCQSNARRPVRPDFRWPRLSRKDEIEGVVPPTQAASTSKIILMNRQVHCRIQCQSWVTDYTRQCSKLARPRKLYCGLHDRTPIDPPDPASDLLSDMTAVKWSHATLNGSEPSTTPTARVRTHPMTRTHGTPAQSRAERRGGQHGTTTTRVTSGGPPGHHRQGQPGST</sequence>
<evidence type="ECO:0000256" key="1">
    <source>
        <dbReference type="SAM" id="MobiDB-lite"/>
    </source>
</evidence>
<feature type="region of interest" description="Disordered" evidence="1">
    <location>
        <begin position="87"/>
        <end position="121"/>
    </location>
</feature>
<keyword evidence="3" id="KW-1185">Reference proteome</keyword>
<feature type="compositionally biased region" description="Low complexity" evidence="1">
    <location>
        <begin position="199"/>
        <end position="209"/>
    </location>
</feature>